<organism evidence="3">
    <name type="scientific">uncultured Caudovirales phage</name>
    <dbReference type="NCBI Taxonomy" id="2100421"/>
    <lineage>
        <taxon>Viruses</taxon>
        <taxon>Duplodnaviria</taxon>
        <taxon>Heunggongvirae</taxon>
        <taxon>Uroviricota</taxon>
        <taxon>Caudoviricetes</taxon>
        <taxon>Peduoviridae</taxon>
        <taxon>Maltschvirus</taxon>
        <taxon>Maltschvirus maltsch</taxon>
    </lineage>
</organism>
<reference evidence="3" key="1">
    <citation type="submission" date="2020-04" db="EMBL/GenBank/DDBJ databases">
        <authorList>
            <person name="Chiriac C."/>
            <person name="Salcher M."/>
            <person name="Ghai R."/>
            <person name="Kavagutti S V."/>
        </authorList>
    </citation>
    <scope>NUCLEOTIDE SEQUENCE</scope>
</reference>
<dbReference type="InterPro" id="IPR023346">
    <property type="entry name" value="Lysozyme-like_dom_sf"/>
</dbReference>
<dbReference type="Pfam" id="PF05838">
    <property type="entry name" value="Glyco_hydro_108"/>
    <property type="match status" value="1"/>
</dbReference>
<gene>
    <name evidence="3" type="ORF">UFOVP21_37</name>
</gene>
<evidence type="ECO:0000259" key="1">
    <source>
        <dbReference type="Pfam" id="PF05838"/>
    </source>
</evidence>
<proteinExistence type="predicted"/>
<sequence length="170" mass="18727">MKQNFDKALAAVLVHEGGFSNNKADPGGMTNLGCTKAVWEEHCGHDVDEKAMRALTPNDVGPLYRQKYWNKICGDDLPNGVDYVVFDAAINSGPGRAAKWLQACVEVEPDGGIGPKTLAAVRAFDAKQLIDDYGKRRLSFMMDLSTWDTFGRGWTRRVLEVTATGEQMTE</sequence>
<dbReference type="Pfam" id="PF09374">
    <property type="entry name" value="PG_binding_3"/>
    <property type="match status" value="1"/>
</dbReference>
<feature type="domain" description="TtsA-like Glycoside hydrolase family 108" evidence="1">
    <location>
        <begin position="10"/>
        <end position="93"/>
    </location>
</feature>
<dbReference type="InterPro" id="IPR008565">
    <property type="entry name" value="TtsA-like_GH18_dom"/>
</dbReference>
<accession>A0A6J5KKN4</accession>
<dbReference type="EMBL" id="LR796148">
    <property type="protein sequence ID" value="CAB4121696.1"/>
    <property type="molecule type" value="Genomic_DNA"/>
</dbReference>
<dbReference type="InterPro" id="IPR018537">
    <property type="entry name" value="Peptidoglycan-bd_3"/>
</dbReference>
<protein>
    <submittedName>
        <fullName evidence="3">ZliS Lysozyme family protein</fullName>
    </submittedName>
</protein>
<dbReference type="CDD" id="cd13926">
    <property type="entry name" value="N-acetylmuramidase_GH108"/>
    <property type="match status" value="1"/>
</dbReference>
<name>A0A6J5KKN4_9CAUD</name>
<evidence type="ECO:0000313" key="3">
    <source>
        <dbReference type="EMBL" id="CAB4121696.1"/>
    </source>
</evidence>
<dbReference type="Gene3D" id="1.20.141.10">
    <property type="entry name" value="Chitosanase, subunit A, domain 1"/>
    <property type="match status" value="1"/>
</dbReference>
<dbReference type="SUPFAM" id="SSF53955">
    <property type="entry name" value="Lysozyme-like"/>
    <property type="match status" value="1"/>
</dbReference>
<evidence type="ECO:0000259" key="2">
    <source>
        <dbReference type="Pfam" id="PF09374"/>
    </source>
</evidence>
<feature type="domain" description="Peptidoglycan binding" evidence="2">
    <location>
        <begin position="97"/>
        <end position="157"/>
    </location>
</feature>